<protein>
    <recommendedName>
        <fullName evidence="2">YCII-related domain-containing protein</fullName>
    </recommendedName>
</protein>
<keyword evidence="4" id="KW-1185">Reference proteome</keyword>
<evidence type="ECO:0000259" key="2">
    <source>
        <dbReference type="Pfam" id="PF03795"/>
    </source>
</evidence>
<dbReference type="PANTHER" id="PTHR33606:SF3">
    <property type="entry name" value="PROTEIN YCII"/>
    <property type="match status" value="1"/>
</dbReference>
<evidence type="ECO:0000256" key="1">
    <source>
        <dbReference type="ARBA" id="ARBA00007689"/>
    </source>
</evidence>
<dbReference type="InterPro" id="IPR011008">
    <property type="entry name" value="Dimeric_a/b-barrel"/>
</dbReference>
<evidence type="ECO:0000313" key="3">
    <source>
        <dbReference type="EMBL" id="MBB3836210.1"/>
    </source>
</evidence>
<comment type="caution">
    <text evidence="3">The sequence shown here is derived from an EMBL/GenBank/DDBJ whole genome shotgun (WGS) entry which is preliminary data.</text>
</comment>
<evidence type="ECO:0000313" key="4">
    <source>
        <dbReference type="Proteomes" id="UP000541352"/>
    </source>
</evidence>
<comment type="similarity">
    <text evidence="1">Belongs to the YciI family.</text>
</comment>
<organism evidence="3 4">
    <name type="scientific">Runella defluvii</name>
    <dbReference type="NCBI Taxonomy" id="370973"/>
    <lineage>
        <taxon>Bacteria</taxon>
        <taxon>Pseudomonadati</taxon>
        <taxon>Bacteroidota</taxon>
        <taxon>Cytophagia</taxon>
        <taxon>Cytophagales</taxon>
        <taxon>Spirosomataceae</taxon>
        <taxon>Runella</taxon>
    </lineage>
</organism>
<dbReference type="Gene3D" id="3.30.70.1060">
    <property type="entry name" value="Dimeric alpha+beta barrel"/>
    <property type="match status" value="1"/>
</dbReference>
<proteinExistence type="inferred from homology"/>
<dbReference type="RefSeq" id="WP_183970990.1">
    <property type="nucleotide sequence ID" value="NZ_JACIBY010000001.1"/>
</dbReference>
<dbReference type="Proteomes" id="UP000541352">
    <property type="component" value="Unassembled WGS sequence"/>
</dbReference>
<dbReference type="Pfam" id="PF03795">
    <property type="entry name" value="YCII"/>
    <property type="match status" value="1"/>
</dbReference>
<gene>
    <name evidence="3" type="ORF">FHS57_000192</name>
</gene>
<dbReference type="InterPro" id="IPR005545">
    <property type="entry name" value="YCII"/>
</dbReference>
<accession>A0A7W5ZFM7</accession>
<reference evidence="3 4" key="1">
    <citation type="submission" date="2020-08" db="EMBL/GenBank/DDBJ databases">
        <title>Genomic Encyclopedia of Type Strains, Phase IV (KMG-IV): sequencing the most valuable type-strain genomes for metagenomic binning, comparative biology and taxonomic classification.</title>
        <authorList>
            <person name="Goeker M."/>
        </authorList>
    </citation>
    <scope>NUCLEOTIDE SEQUENCE [LARGE SCALE GENOMIC DNA]</scope>
    <source>
        <strain evidence="3 4">DSM 17976</strain>
    </source>
</reference>
<dbReference type="AlphaFoldDB" id="A0A7W5ZFM7"/>
<sequence length="95" mass="10906">MLYVVHAYDYTDEQALERRMSVRERHLEGAKILKAGGHFVMGGALLSPEGKMMGSMMVVDFDTESHMNEWLQNDPYVTGNVWEKIDVKPFRKADV</sequence>
<dbReference type="PANTHER" id="PTHR33606">
    <property type="entry name" value="PROTEIN YCII"/>
    <property type="match status" value="1"/>
</dbReference>
<dbReference type="EMBL" id="JACIBY010000001">
    <property type="protein sequence ID" value="MBB3836210.1"/>
    <property type="molecule type" value="Genomic_DNA"/>
</dbReference>
<feature type="domain" description="YCII-related" evidence="2">
    <location>
        <begin position="1"/>
        <end position="91"/>
    </location>
</feature>
<dbReference type="SUPFAM" id="SSF54909">
    <property type="entry name" value="Dimeric alpha+beta barrel"/>
    <property type="match status" value="1"/>
</dbReference>
<dbReference type="InterPro" id="IPR051807">
    <property type="entry name" value="Sec-metab_biosynth-assoc"/>
</dbReference>
<name>A0A7W5ZFM7_9BACT</name>